<dbReference type="PANTHER" id="PTHR44917:SF1">
    <property type="entry name" value="PROTEIN HIGH CHLOROPHYLL FLUORESCENT 107"/>
    <property type="match status" value="1"/>
</dbReference>
<dbReference type="EnsemblPlants" id="Kaladp0045s0072.1.v1.1">
    <property type="protein sequence ID" value="Kaladp0045s0072.1.v1.1"/>
    <property type="gene ID" value="Kaladp0045s0072.v1.1"/>
</dbReference>
<dbReference type="GO" id="GO:0009507">
    <property type="term" value="C:chloroplast"/>
    <property type="evidence" value="ECO:0007669"/>
    <property type="project" value="TreeGrafter"/>
</dbReference>
<evidence type="ECO:0000313" key="2">
    <source>
        <dbReference type="Proteomes" id="UP000594263"/>
    </source>
</evidence>
<dbReference type="AlphaFoldDB" id="A0A7N0TTU0"/>
<dbReference type="GO" id="GO:0006397">
    <property type="term" value="P:mRNA processing"/>
    <property type="evidence" value="ECO:0007669"/>
    <property type="project" value="InterPro"/>
</dbReference>
<dbReference type="InterPro" id="IPR044624">
    <property type="entry name" value="Mbb1-like"/>
</dbReference>
<reference evidence="1" key="1">
    <citation type="submission" date="2021-01" db="UniProtKB">
        <authorList>
            <consortium name="EnsemblPlants"/>
        </authorList>
    </citation>
    <scope>IDENTIFICATION</scope>
</reference>
<proteinExistence type="predicted"/>
<sequence>MTWASMEEDQGNSVRADEIRNLYFQQRTEVVDDPSWVMGLFDVIDPAIDSIKRLFKLEQASYREQEFMKTGSQDADASINEHGSSDFDLDKFIKDKLSLDPSKLDIQMVEQMGKSAAVPPPPVPKKITKVWRSSNSKITSVGLPMSSRLSSAVG</sequence>
<dbReference type="Proteomes" id="UP000594263">
    <property type="component" value="Unplaced"/>
</dbReference>
<accession>A0A7N0TTU0</accession>
<dbReference type="PANTHER" id="PTHR44917">
    <property type="entry name" value="PROTEIN HIGH CHLOROPHYLL FLUORESCENT 107"/>
    <property type="match status" value="1"/>
</dbReference>
<dbReference type="GO" id="GO:0003729">
    <property type="term" value="F:mRNA binding"/>
    <property type="evidence" value="ECO:0007669"/>
    <property type="project" value="InterPro"/>
</dbReference>
<keyword evidence="2" id="KW-1185">Reference proteome</keyword>
<evidence type="ECO:0000313" key="1">
    <source>
        <dbReference type="EnsemblPlants" id="Kaladp0045s0072.1.v1.1"/>
    </source>
</evidence>
<dbReference type="GO" id="GO:0003727">
    <property type="term" value="F:single-stranded RNA binding"/>
    <property type="evidence" value="ECO:0007669"/>
    <property type="project" value="TreeGrafter"/>
</dbReference>
<name>A0A7N0TTU0_KALFE</name>
<dbReference type="GO" id="GO:0006417">
    <property type="term" value="P:regulation of translation"/>
    <property type="evidence" value="ECO:0007669"/>
    <property type="project" value="TreeGrafter"/>
</dbReference>
<organism evidence="1 2">
    <name type="scientific">Kalanchoe fedtschenkoi</name>
    <name type="common">Lavender scallops</name>
    <name type="synonym">South American air plant</name>
    <dbReference type="NCBI Taxonomy" id="63787"/>
    <lineage>
        <taxon>Eukaryota</taxon>
        <taxon>Viridiplantae</taxon>
        <taxon>Streptophyta</taxon>
        <taxon>Embryophyta</taxon>
        <taxon>Tracheophyta</taxon>
        <taxon>Spermatophyta</taxon>
        <taxon>Magnoliopsida</taxon>
        <taxon>eudicotyledons</taxon>
        <taxon>Gunneridae</taxon>
        <taxon>Pentapetalae</taxon>
        <taxon>Saxifragales</taxon>
        <taxon>Crassulaceae</taxon>
        <taxon>Kalanchoe</taxon>
    </lineage>
</organism>
<dbReference type="Gramene" id="Kaladp0045s0072.1.v1.1">
    <property type="protein sequence ID" value="Kaladp0045s0072.1.v1.1"/>
    <property type="gene ID" value="Kaladp0045s0072.v1.1"/>
</dbReference>
<protein>
    <submittedName>
        <fullName evidence="1">Uncharacterized protein</fullName>
    </submittedName>
</protein>